<evidence type="ECO:0000313" key="1">
    <source>
        <dbReference type="EMBL" id="KAA0188340.1"/>
    </source>
</evidence>
<accession>A0A8E0VIX6</accession>
<dbReference type="GO" id="GO:0016301">
    <property type="term" value="F:kinase activity"/>
    <property type="evidence" value="ECO:0007669"/>
    <property type="project" value="UniProtKB-KW"/>
</dbReference>
<reference evidence="1" key="1">
    <citation type="submission" date="2019-05" db="EMBL/GenBank/DDBJ databases">
        <title>Annotation for the trematode Fasciolopsis buski.</title>
        <authorList>
            <person name="Choi Y.-J."/>
        </authorList>
    </citation>
    <scope>NUCLEOTIDE SEQUENCE</scope>
    <source>
        <strain evidence="1">HT</strain>
        <tissue evidence="1">Whole worm</tissue>
    </source>
</reference>
<keyword evidence="1" id="KW-0808">Transferase</keyword>
<protein>
    <submittedName>
        <fullName evidence="1">Activated CDC42 kinase 1</fullName>
    </submittedName>
</protein>
<evidence type="ECO:0000313" key="2">
    <source>
        <dbReference type="Proteomes" id="UP000728185"/>
    </source>
</evidence>
<sequence>MACWRTEPGRRPSFACLTERLDQVRPFKVTAKQNLDESDRFDLEAGDIVIASDGRPQNFRCHGQNRHMDKIGSFSRGIVQRDSKISSEDNSCALAISFVNKKNVGGWSVDRLERAIGGRETPINRRRSLVCATCIPHTGKTRICALTNASSLCDDQDTALMESTPNTYVATLGRLRREQAEGLQTPIPDVDFVASPDFGWTKLTSEDG</sequence>
<dbReference type="AlphaFoldDB" id="A0A8E0VIX6"/>
<dbReference type="OrthoDB" id="635774at2759"/>
<keyword evidence="1" id="KW-0418">Kinase</keyword>
<name>A0A8E0VIX6_9TREM</name>
<gene>
    <name evidence="1" type="ORF">FBUS_10101</name>
</gene>
<comment type="caution">
    <text evidence="1">The sequence shown here is derived from an EMBL/GenBank/DDBJ whole genome shotgun (WGS) entry which is preliminary data.</text>
</comment>
<organism evidence="1 2">
    <name type="scientific">Fasciolopsis buskii</name>
    <dbReference type="NCBI Taxonomy" id="27845"/>
    <lineage>
        <taxon>Eukaryota</taxon>
        <taxon>Metazoa</taxon>
        <taxon>Spiralia</taxon>
        <taxon>Lophotrochozoa</taxon>
        <taxon>Platyhelminthes</taxon>
        <taxon>Trematoda</taxon>
        <taxon>Digenea</taxon>
        <taxon>Plagiorchiida</taxon>
        <taxon>Echinostomata</taxon>
        <taxon>Echinostomatoidea</taxon>
        <taxon>Fasciolidae</taxon>
        <taxon>Fasciolopsis</taxon>
    </lineage>
</organism>
<dbReference type="EMBL" id="LUCM01008472">
    <property type="protein sequence ID" value="KAA0188340.1"/>
    <property type="molecule type" value="Genomic_DNA"/>
</dbReference>
<keyword evidence="2" id="KW-1185">Reference proteome</keyword>
<dbReference type="Proteomes" id="UP000728185">
    <property type="component" value="Unassembled WGS sequence"/>
</dbReference>
<proteinExistence type="predicted"/>